<dbReference type="CDD" id="cd01400">
    <property type="entry name" value="6PGL"/>
    <property type="match status" value="1"/>
</dbReference>
<accession>A0ABC9XWJ2</accession>
<evidence type="ECO:0000256" key="1">
    <source>
        <dbReference type="ARBA" id="ARBA00000832"/>
    </source>
</evidence>
<keyword evidence="5 6" id="KW-0378">Hydrolase</keyword>
<dbReference type="PANTHER" id="PTHR11054">
    <property type="entry name" value="6-PHOSPHOGLUCONOLACTONASE"/>
    <property type="match status" value="1"/>
</dbReference>
<evidence type="ECO:0000259" key="7">
    <source>
        <dbReference type="Pfam" id="PF01182"/>
    </source>
</evidence>
<evidence type="ECO:0000256" key="4">
    <source>
        <dbReference type="ARBA" id="ARBA00013198"/>
    </source>
</evidence>
<dbReference type="InterPro" id="IPR039104">
    <property type="entry name" value="6PGL"/>
</dbReference>
<dbReference type="SUPFAM" id="SSF100950">
    <property type="entry name" value="NagB/RpiA/CoA transferase-like"/>
    <property type="match status" value="1"/>
</dbReference>
<dbReference type="Pfam" id="PF01182">
    <property type="entry name" value="Glucosamine_iso"/>
    <property type="match status" value="1"/>
</dbReference>
<protein>
    <recommendedName>
        <fullName evidence="4 6">6-phosphogluconolactonase</fullName>
        <shortName evidence="6">6PGL</shortName>
        <ecNumber evidence="4 6">3.1.1.31</ecNumber>
    </recommendedName>
</protein>
<dbReference type="PANTHER" id="PTHR11054:SF0">
    <property type="entry name" value="6-PHOSPHOGLUCONOLACTONASE"/>
    <property type="match status" value="1"/>
</dbReference>
<evidence type="ECO:0000256" key="3">
    <source>
        <dbReference type="ARBA" id="ARBA00010662"/>
    </source>
</evidence>
<evidence type="ECO:0000313" key="9">
    <source>
        <dbReference type="Proteomes" id="UP001623348"/>
    </source>
</evidence>
<dbReference type="Gene3D" id="3.40.50.1360">
    <property type="match status" value="1"/>
</dbReference>
<dbReference type="Proteomes" id="UP001623348">
    <property type="component" value="Unassembled WGS sequence"/>
</dbReference>
<evidence type="ECO:0000256" key="2">
    <source>
        <dbReference type="ARBA" id="ARBA00004961"/>
    </source>
</evidence>
<comment type="caution">
    <text evidence="8">The sequence shown here is derived from an EMBL/GenBank/DDBJ whole genome shotgun (WGS) entry which is preliminary data.</text>
</comment>
<comment type="catalytic activity">
    <reaction evidence="1 6">
        <text>6-phospho-D-glucono-1,5-lactone + H2O = 6-phospho-D-gluconate + H(+)</text>
        <dbReference type="Rhea" id="RHEA:12556"/>
        <dbReference type="ChEBI" id="CHEBI:15377"/>
        <dbReference type="ChEBI" id="CHEBI:15378"/>
        <dbReference type="ChEBI" id="CHEBI:57955"/>
        <dbReference type="ChEBI" id="CHEBI:58759"/>
        <dbReference type="EC" id="3.1.1.31"/>
    </reaction>
</comment>
<evidence type="ECO:0000313" key="8">
    <source>
        <dbReference type="EMBL" id="GAB0201771.1"/>
    </source>
</evidence>
<feature type="domain" description="Glucosamine/galactosamine-6-phosphate isomerase" evidence="7">
    <location>
        <begin position="14"/>
        <end position="236"/>
    </location>
</feature>
<evidence type="ECO:0000256" key="5">
    <source>
        <dbReference type="ARBA" id="ARBA00022801"/>
    </source>
</evidence>
<sequence length="256" mass="26710">MAAAASRRVSVFPSPQELGPALAQLVAERAAAAAAGGRFSLGLSGGSLVGILSRDLPAVIAAAGPAAPARWLVAFCDERLVPPEHPESTAGAYEAQLLPRLPGPGPRVLTLTPGLPPAAAAADYAEQLRQVFPGEEVPVFDLVVLGVGPDGHTCSLFPGHPLLQENEKIVAAITDSPKPPPERITLTLPVLNAARMVVFVATGEGKAAVLKRILEGDEENPLPAARVRPRSGQLRWFLDESAAKELTLPVEKHSVL</sequence>
<reference evidence="8 9" key="1">
    <citation type="submission" date="2024-06" db="EMBL/GenBank/DDBJ databases">
        <title>The draft genome of Grus japonensis, version 3.</title>
        <authorList>
            <person name="Nabeshima K."/>
            <person name="Suzuki S."/>
            <person name="Onuma M."/>
        </authorList>
    </citation>
    <scope>NUCLEOTIDE SEQUENCE [LARGE SCALE GENOMIC DNA]</scope>
    <source>
        <strain evidence="8 9">451A</strain>
    </source>
</reference>
<organism evidence="8 9">
    <name type="scientific">Grus japonensis</name>
    <name type="common">Japanese crane</name>
    <name type="synonym">Red-crowned crane</name>
    <dbReference type="NCBI Taxonomy" id="30415"/>
    <lineage>
        <taxon>Eukaryota</taxon>
        <taxon>Metazoa</taxon>
        <taxon>Chordata</taxon>
        <taxon>Craniata</taxon>
        <taxon>Vertebrata</taxon>
        <taxon>Euteleostomi</taxon>
        <taxon>Archelosauria</taxon>
        <taxon>Archosauria</taxon>
        <taxon>Dinosauria</taxon>
        <taxon>Saurischia</taxon>
        <taxon>Theropoda</taxon>
        <taxon>Coelurosauria</taxon>
        <taxon>Aves</taxon>
        <taxon>Neognathae</taxon>
        <taxon>Neoaves</taxon>
        <taxon>Gruiformes</taxon>
        <taxon>Gruidae</taxon>
        <taxon>Grus</taxon>
    </lineage>
</organism>
<name>A0ABC9XWJ2_GRUJA</name>
<gene>
    <name evidence="8" type="ORF">GRJ2_002642700</name>
</gene>
<dbReference type="FunFam" id="3.40.50.1360:FF:000005">
    <property type="entry name" value="6-phosphogluconolactonase"/>
    <property type="match status" value="1"/>
</dbReference>
<dbReference type="AlphaFoldDB" id="A0ABC9XWJ2"/>
<dbReference type="EC" id="3.1.1.31" evidence="4 6"/>
<dbReference type="NCBIfam" id="TIGR01198">
    <property type="entry name" value="pgl"/>
    <property type="match status" value="1"/>
</dbReference>
<dbReference type="EMBL" id="BAAFJT010000033">
    <property type="protein sequence ID" value="GAB0201771.1"/>
    <property type="molecule type" value="Genomic_DNA"/>
</dbReference>
<comment type="function">
    <text evidence="6">Hydrolysis of 6-phosphogluconolactone to 6-phosphogluconate.</text>
</comment>
<dbReference type="InterPro" id="IPR006148">
    <property type="entry name" value="Glc/Gal-6P_isomerase"/>
</dbReference>
<evidence type="ECO:0000256" key="6">
    <source>
        <dbReference type="RuleBase" id="RU365095"/>
    </source>
</evidence>
<dbReference type="GO" id="GO:0005975">
    <property type="term" value="P:carbohydrate metabolic process"/>
    <property type="evidence" value="ECO:0007669"/>
    <property type="project" value="UniProtKB-UniRule"/>
</dbReference>
<keyword evidence="9" id="KW-1185">Reference proteome</keyword>
<comment type="pathway">
    <text evidence="2 6">Carbohydrate degradation; pentose phosphate pathway; D-ribulose 5-phosphate from D-glucose 6-phosphate (oxidative stage): step 2/3.</text>
</comment>
<proteinExistence type="inferred from homology"/>
<dbReference type="GO" id="GO:0017057">
    <property type="term" value="F:6-phosphogluconolactonase activity"/>
    <property type="evidence" value="ECO:0007669"/>
    <property type="project" value="UniProtKB-UniRule"/>
</dbReference>
<dbReference type="InterPro" id="IPR005900">
    <property type="entry name" value="6-phosphogluconolactonase_DevB"/>
</dbReference>
<comment type="similarity">
    <text evidence="3 6">Belongs to the glucosamine/galactosamine-6-phosphate isomerase family. 6-phosphogluconolactonase subfamily.</text>
</comment>
<dbReference type="InterPro" id="IPR037171">
    <property type="entry name" value="NagB/RpiA_transferase-like"/>
</dbReference>